<dbReference type="HOGENOM" id="CLU_766053_0_0_1"/>
<dbReference type="GeneID" id="17310361"/>
<dbReference type="GO" id="GO:0003950">
    <property type="term" value="F:NAD+ poly-ADP-ribosyltransferase activity"/>
    <property type="evidence" value="ECO:0007669"/>
    <property type="project" value="UniProtKB-UniRule"/>
</dbReference>
<evidence type="ECO:0000313" key="3">
    <source>
        <dbReference type="EMBL" id="EKX53891.1"/>
    </source>
</evidence>
<dbReference type="InterPro" id="IPR012317">
    <property type="entry name" value="Poly(ADP-ribose)pol_cat_dom"/>
</dbReference>
<dbReference type="SUPFAM" id="SSF56399">
    <property type="entry name" value="ADP-ribosylation"/>
    <property type="match status" value="1"/>
</dbReference>
<keyword evidence="1" id="KW-0808">Transferase</keyword>
<keyword evidence="1" id="KW-0328">Glycosyltransferase</keyword>
<keyword evidence="5" id="KW-1185">Reference proteome</keyword>
<dbReference type="AlphaFoldDB" id="L1JZ92"/>
<dbReference type="OrthoDB" id="6133115at2759"/>
<feature type="domain" description="PARP catalytic" evidence="2">
    <location>
        <begin position="147"/>
        <end position="362"/>
    </location>
</feature>
<dbReference type="EnsemblProtists" id="EKX53891">
    <property type="protein sequence ID" value="EKX53891"/>
    <property type="gene ID" value="GUITHDRAFT_100854"/>
</dbReference>
<dbReference type="KEGG" id="gtt:GUITHDRAFT_100854"/>
<organism evidence="3">
    <name type="scientific">Guillardia theta (strain CCMP2712)</name>
    <name type="common">Cryptophyte</name>
    <dbReference type="NCBI Taxonomy" id="905079"/>
    <lineage>
        <taxon>Eukaryota</taxon>
        <taxon>Cryptophyceae</taxon>
        <taxon>Pyrenomonadales</taxon>
        <taxon>Geminigeraceae</taxon>
        <taxon>Guillardia</taxon>
    </lineage>
</organism>
<proteinExistence type="predicted"/>
<dbReference type="Proteomes" id="UP000011087">
    <property type="component" value="Unassembled WGS sequence"/>
</dbReference>
<dbReference type="RefSeq" id="XP_005840871.1">
    <property type="nucleotide sequence ID" value="XM_005840814.1"/>
</dbReference>
<evidence type="ECO:0000313" key="5">
    <source>
        <dbReference type="Proteomes" id="UP000011087"/>
    </source>
</evidence>
<reference evidence="3 5" key="1">
    <citation type="journal article" date="2012" name="Nature">
        <title>Algal genomes reveal evolutionary mosaicism and the fate of nucleomorphs.</title>
        <authorList>
            <consortium name="DOE Joint Genome Institute"/>
            <person name="Curtis B.A."/>
            <person name="Tanifuji G."/>
            <person name="Burki F."/>
            <person name="Gruber A."/>
            <person name="Irimia M."/>
            <person name="Maruyama S."/>
            <person name="Arias M.C."/>
            <person name="Ball S.G."/>
            <person name="Gile G.H."/>
            <person name="Hirakawa Y."/>
            <person name="Hopkins J.F."/>
            <person name="Kuo A."/>
            <person name="Rensing S.A."/>
            <person name="Schmutz J."/>
            <person name="Symeonidi A."/>
            <person name="Elias M."/>
            <person name="Eveleigh R.J."/>
            <person name="Herman E.K."/>
            <person name="Klute M.J."/>
            <person name="Nakayama T."/>
            <person name="Obornik M."/>
            <person name="Reyes-Prieto A."/>
            <person name="Armbrust E.V."/>
            <person name="Aves S.J."/>
            <person name="Beiko R.G."/>
            <person name="Coutinho P."/>
            <person name="Dacks J.B."/>
            <person name="Durnford D.G."/>
            <person name="Fast N.M."/>
            <person name="Green B.R."/>
            <person name="Grisdale C.J."/>
            <person name="Hempel F."/>
            <person name="Henrissat B."/>
            <person name="Hoppner M.P."/>
            <person name="Ishida K."/>
            <person name="Kim E."/>
            <person name="Koreny L."/>
            <person name="Kroth P.G."/>
            <person name="Liu Y."/>
            <person name="Malik S.B."/>
            <person name="Maier U.G."/>
            <person name="McRose D."/>
            <person name="Mock T."/>
            <person name="Neilson J.A."/>
            <person name="Onodera N.T."/>
            <person name="Poole A.M."/>
            <person name="Pritham E.J."/>
            <person name="Richards T.A."/>
            <person name="Rocap G."/>
            <person name="Roy S.W."/>
            <person name="Sarai C."/>
            <person name="Schaack S."/>
            <person name="Shirato S."/>
            <person name="Slamovits C.H."/>
            <person name="Spencer D.F."/>
            <person name="Suzuki S."/>
            <person name="Worden A.Z."/>
            <person name="Zauner S."/>
            <person name="Barry K."/>
            <person name="Bell C."/>
            <person name="Bharti A.K."/>
            <person name="Crow J.A."/>
            <person name="Grimwood J."/>
            <person name="Kramer R."/>
            <person name="Lindquist E."/>
            <person name="Lucas S."/>
            <person name="Salamov A."/>
            <person name="McFadden G.I."/>
            <person name="Lane C.E."/>
            <person name="Keeling P.J."/>
            <person name="Gray M.W."/>
            <person name="Grigoriev I.V."/>
            <person name="Archibald J.M."/>
        </authorList>
    </citation>
    <scope>NUCLEOTIDE SEQUENCE</scope>
    <source>
        <strain evidence="3 5">CCMP2712</strain>
    </source>
</reference>
<evidence type="ECO:0000313" key="4">
    <source>
        <dbReference type="EnsemblProtists" id="EKX53891"/>
    </source>
</evidence>
<dbReference type="Pfam" id="PF00644">
    <property type="entry name" value="PARP"/>
    <property type="match status" value="1"/>
</dbReference>
<dbReference type="PANTHER" id="PTHR45740">
    <property type="entry name" value="POLY [ADP-RIBOSE] POLYMERASE"/>
    <property type="match status" value="1"/>
</dbReference>
<reference evidence="4" key="3">
    <citation type="submission" date="2015-06" db="UniProtKB">
        <authorList>
            <consortium name="EnsemblProtists"/>
        </authorList>
    </citation>
    <scope>IDENTIFICATION</scope>
</reference>
<evidence type="ECO:0000256" key="1">
    <source>
        <dbReference type="RuleBase" id="RU362114"/>
    </source>
</evidence>
<dbReference type="InterPro" id="IPR011993">
    <property type="entry name" value="PH-like_dom_sf"/>
</dbReference>
<dbReference type="EMBL" id="JH992969">
    <property type="protein sequence ID" value="EKX53891.1"/>
    <property type="molecule type" value="Genomic_DNA"/>
</dbReference>
<dbReference type="EC" id="2.4.2.-" evidence="1"/>
<dbReference type="Gene3D" id="2.30.29.30">
    <property type="entry name" value="Pleckstrin-homology domain (PH domain)/Phosphotyrosine-binding domain (PTB)"/>
    <property type="match status" value="1"/>
</dbReference>
<dbReference type="PANTHER" id="PTHR45740:SF2">
    <property type="entry name" value="POLY [ADP-RIBOSE] POLYMERASE"/>
    <property type="match status" value="1"/>
</dbReference>
<dbReference type="PaxDb" id="55529-EKX53891"/>
<dbReference type="SUPFAM" id="SSF50729">
    <property type="entry name" value="PH domain-like"/>
    <property type="match status" value="1"/>
</dbReference>
<protein>
    <recommendedName>
        <fullName evidence="1">Poly [ADP-ribose] polymerase</fullName>
        <shortName evidence="1">PARP</shortName>
        <ecNumber evidence="1">2.4.2.-</ecNumber>
    </recommendedName>
</protein>
<name>L1JZ92_GUITC</name>
<dbReference type="GO" id="GO:1990404">
    <property type="term" value="F:NAD+-protein mono-ADP-ribosyltransferase activity"/>
    <property type="evidence" value="ECO:0007669"/>
    <property type="project" value="TreeGrafter"/>
</dbReference>
<dbReference type="Gene3D" id="3.90.228.10">
    <property type="match status" value="1"/>
</dbReference>
<gene>
    <name evidence="3" type="ORF">GUITHDRAFT_100854</name>
</gene>
<dbReference type="PROSITE" id="PS51059">
    <property type="entry name" value="PARP_CATALYTIC"/>
    <property type="match status" value="1"/>
</dbReference>
<accession>L1JZ92</accession>
<keyword evidence="1" id="KW-0520">NAD</keyword>
<dbReference type="InterPro" id="IPR051712">
    <property type="entry name" value="ARTD-AVP"/>
</dbReference>
<dbReference type="GO" id="GO:0005634">
    <property type="term" value="C:nucleus"/>
    <property type="evidence" value="ECO:0007669"/>
    <property type="project" value="TreeGrafter"/>
</dbReference>
<evidence type="ECO:0000259" key="2">
    <source>
        <dbReference type="PROSITE" id="PS51059"/>
    </source>
</evidence>
<sequence>MPVKKSTKGQSKTGVDVKTNRTVEHKILDEAVELQSKKFFITSWKGRIIRITCNHFIVAKNREDLSNPEADVKIFPFNDILNVTNDDDRVFRLKTASSEMIFRAANNNRRDACIKFLQSSMETFTAKDYTSFMQRDDITRYWEQNLPLLQHKSRTTSFALSKVYKDTEEWKLVSDRFFQGLPQVSLVRIMRVQNKELLSRTRKYLEMMQQRLKADESRQSLASDLVWHGCKTSANVISIAEKGLLVHAGQDGVNQYGKGCYFATCSDLAARFAATVDEDLAKSLAVHPARLVGCKMIFLATLFVCDVTVGDHVEGSAPVIPESRTKRRFDTLADKVDKPTILVSTSDAQSYPSYLILFSSSG</sequence>
<reference evidence="5" key="2">
    <citation type="submission" date="2012-11" db="EMBL/GenBank/DDBJ databases">
        <authorList>
            <person name="Kuo A."/>
            <person name="Curtis B.A."/>
            <person name="Tanifuji G."/>
            <person name="Burki F."/>
            <person name="Gruber A."/>
            <person name="Irimia M."/>
            <person name="Maruyama S."/>
            <person name="Arias M.C."/>
            <person name="Ball S.G."/>
            <person name="Gile G.H."/>
            <person name="Hirakawa Y."/>
            <person name="Hopkins J.F."/>
            <person name="Rensing S.A."/>
            <person name="Schmutz J."/>
            <person name="Symeonidi A."/>
            <person name="Elias M."/>
            <person name="Eveleigh R.J."/>
            <person name="Herman E.K."/>
            <person name="Klute M.J."/>
            <person name="Nakayama T."/>
            <person name="Obornik M."/>
            <person name="Reyes-Prieto A."/>
            <person name="Armbrust E.V."/>
            <person name="Aves S.J."/>
            <person name="Beiko R.G."/>
            <person name="Coutinho P."/>
            <person name="Dacks J.B."/>
            <person name="Durnford D.G."/>
            <person name="Fast N.M."/>
            <person name="Green B.R."/>
            <person name="Grisdale C."/>
            <person name="Hempe F."/>
            <person name="Henrissat B."/>
            <person name="Hoppner M.P."/>
            <person name="Ishida K.-I."/>
            <person name="Kim E."/>
            <person name="Koreny L."/>
            <person name="Kroth P.G."/>
            <person name="Liu Y."/>
            <person name="Malik S.-B."/>
            <person name="Maier U.G."/>
            <person name="McRose D."/>
            <person name="Mock T."/>
            <person name="Neilson J.A."/>
            <person name="Onodera N.T."/>
            <person name="Poole A.M."/>
            <person name="Pritham E.J."/>
            <person name="Richards T.A."/>
            <person name="Rocap G."/>
            <person name="Roy S.W."/>
            <person name="Sarai C."/>
            <person name="Schaack S."/>
            <person name="Shirato S."/>
            <person name="Slamovits C.H."/>
            <person name="Spencer D.F."/>
            <person name="Suzuki S."/>
            <person name="Worden A.Z."/>
            <person name="Zauner S."/>
            <person name="Barry K."/>
            <person name="Bell C."/>
            <person name="Bharti A.K."/>
            <person name="Crow J.A."/>
            <person name="Grimwood J."/>
            <person name="Kramer R."/>
            <person name="Lindquist E."/>
            <person name="Lucas S."/>
            <person name="Salamov A."/>
            <person name="McFadden G.I."/>
            <person name="Lane C.E."/>
            <person name="Keeling P.J."/>
            <person name="Gray M.W."/>
            <person name="Grigoriev I.V."/>
            <person name="Archibald J.M."/>
        </authorList>
    </citation>
    <scope>NUCLEOTIDE SEQUENCE</scope>
    <source>
        <strain evidence="5">CCMP2712</strain>
    </source>
</reference>